<dbReference type="PANTHER" id="PTHR38011">
    <property type="entry name" value="DIHYDROFOLATE REDUCTASE FAMILY PROTEIN (AFU_ORTHOLOGUE AFUA_8G06820)"/>
    <property type="match status" value="1"/>
</dbReference>
<dbReference type="InterPro" id="IPR050765">
    <property type="entry name" value="Riboflavin_Biosynth_HTPR"/>
</dbReference>
<organism evidence="2">
    <name type="scientific">Streptomyces globisporus</name>
    <dbReference type="NCBI Taxonomy" id="1908"/>
    <lineage>
        <taxon>Bacteria</taxon>
        <taxon>Bacillati</taxon>
        <taxon>Actinomycetota</taxon>
        <taxon>Actinomycetes</taxon>
        <taxon>Kitasatosporales</taxon>
        <taxon>Streptomycetaceae</taxon>
        <taxon>Streptomyces</taxon>
    </lineage>
</organism>
<dbReference type="InterPro" id="IPR002734">
    <property type="entry name" value="RibDG_C"/>
</dbReference>
<proteinExistence type="predicted"/>
<protein>
    <submittedName>
        <fullName evidence="2">Dihydrofolate reductase family protein</fullName>
    </submittedName>
</protein>
<comment type="caution">
    <text evidence="2">The sequence shown here is derived from an EMBL/GenBank/DDBJ whole genome shotgun (WGS) entry which is preliminary data.</text>
</comment>
<dbReference type="PANTHER" id="PTHR38011:SF11">
    <property type="entry name" value="2,5-DIAMINO-6-RIBOSYLAMINO-4(3H)-PYRIMIDINONE 5'-PHOSPHATE REDUCTASE"/>
    <property type="match status" value="1"/>
</dbReference>
<feature type="domain" description="Bacterial bifunctional deaminase-reductase C-terminal" evidence="1">
    <location>
        <begin position="4"/>
        <end position="102"/>
    </location>
</feature>
<dbReference type="InterPro" id="IPR024072">
    <property type="entry name" value="DHFR-like_dom_sf"/>
</dbReference>
<accession>A0A927BIJ7</accession>
<dbReference type="AlphaFoldDB" id="A0A927BIJ7"/>
<dbReference type="SUPFAM" id="SSF53597">
    <property type="entry name" value="Dihydrofolate reductase-like"/>
    <property type="match status" value="1"/>
</dbReference>
<gene>
    <name evidence="2" type="ORF">ID875_00770</name>
</gene>
<reference evidence="2" key="1">
    <citation type="journal article" date="2020" name="PLoS ONE">
        <title>Isolation and characterization of Streptomyces bacteriophages and Streptomyces strains encoding biosynthetic arsenals: Streptomyces strains and phages for antibiotic discovery.</title>
        <authorList>
            <person name="Montano E.T."/>
            <person name="Nideffer J.F."/>
            <person name="Brumage L."/>
            <person name="Erb M."/>
            <person name="Derman A.I."/>
            <person name="Davis J.P."/>
            <person name="Estrada E."/>
            <person name="Fu S."/>
            <person name="Le D."/>
            <person name="Vuppala A."/>
            <person name="Tran C."/>
            <person name="Luterstein E."/>
            <person name="Lakkaraju S."/>
            <person name="Panchagnula S."/>
            <person name="Ren C."/>
            <person name="Doan J."/>
            <person name="Tran S."/>
            <person name="Soriano J."/>
            <person name="Fujita Y."/>
            <person name="Gutala P."/>
            <person name="Fujii Q."/>
            <person name="Lee M."/>
            <person name="Bui A."/>
            <person name="Villarreal C."/>
            <person name="Shing S.R."/>
            <person name="Kim S."/>
            <person name="Freeman D."/>
            <person name="Racha V."/>
            <person name="Ho A."/>
            <person name="Kumar P."/>
            <person name="Falah K."/>
            <person name="Dawson T."/>
            <person name="Enustun E."/>
            <person name="Prichard A."/>
            <person name="Gomez A."/>
            <person name="Khanna K."/>
            <person name="Trigg S."/>
            <person name="Fernandez L."/>
            <person name="Pogliano K."/>
            <person name="Pogliano J."/>
        </authorList>
    </citation>
    <scope>NUCLEOTIDE SEQUENCE</scope>
    <source>
        <strain evidence="2">QF2</strain>
    </source>
</reference>
<dbReference type="GO" id="GO:0008703">
    <property type="term" value="F:5-amino-6-(5-phosphoribosylamino)uracil reductase activity"/>
    <property type="evidence" value="ECO:0007669"/>
    <property type="project" value="InterPro"/>
</dbReference>
<sequence>MNAMPEYVASRTLRDPGWANTTVLGADLTAEVGRVEAASEEETVVLGSGGLLGALIEAGLVDEYRLLVSPLILGSGKRLFTDGMGPRALTLTATERTPSGVLINTYRCPAGGWGLGPPR</sequence>
<dbReference type="Gene3D" id="3.40.430.10">
    <property type="entry name" value="Dihydrofolate Reductase, subunit A"/>
    <property type="match status" value="1"/>
</dbReference>
<evidence type="ECO:0000259" key="1">
    <source>
        <dbReference type="Pfam" id="PF01872"/>
    </source>
</evidence>
<dbReference type="Pfam" id="PF01872">
    <property type="entry name" value="RibD_C"/>
    <property type="match status" value="1"/>
</dbReference>
<dbReference type="GO" id="GO:0009231">
    <property type="term" value="P:riboflavin biosynthetic process"/>
    <property type="evidence" value="ECO:0007669"/>
    <property type="project" value="InterPro"/>
</dbReference>
<evidence type="ECO:0000313" key="2">
    <source>
        <dbReference type="EMBL" id="MBD2827350.1"/>
    </source>
</evidence>
<dbReference type="EMBL" id="JACWUS010000001">
    <property type="protein sequence ID" value="MBD2827350.1"/>
    <property type="molecule type" value="Genomic_DNA"/>
</dbReference>
<name>A0A927BIJ7_STRGL</name>